<dbReference type="Pfam" id="PF04827">
    <property type="entry name" value="Plant_tran"/>
    <property type="match status" value="1"/>
</dbReference>
<dbReference type="AlphaFoldDB" id="A0A5N5H674"/>
<dbReference type="PANTHER" id="PTHR47150:SF5">
    <property type="entry name" value="OS07G0546750 PROTEIN"/>
    <property type="match status" value="1"/>
</dbReference>
<dbReference type="Proteomes" id="UP000327157">
    <property type="component" value="Unassembled WGS sequence"/>
</dbReference>
<name>A0A5N5H674_9ROSA</name>
<sequence>MCSLVISINTTYAVFPRRICEEDGNINEFNKKSSAIDCNDKKAIQMNNRHSVKRPLCTINIKKYHRFLTNLVTPRVIIRTYYFLNRFPLRFSTNPDNPHVTSCGGGDEAFAMEEDEDDHHRRRRASHSRRIMEAMGQIAKPGRAANIDRRRERRGLLPEQKITAALRMLAYGASADQVDEIARMGKTTVLESLMRFCSAIEALYTNEYLRQPTTRDMRRLLRKGAQNDLNVLAQSPVFDELLQGRGPRCTYWVNGNKYEGPYYLADGIYPRWSTFVKTVPHPQSEKEKHFAKCQEGCRKDVERCFGILQARWAIVRAAARMFDVEALRSIMMTCIILHNMIVEDEYDYDAVDEYEPDPMNNSRTQIYYAHDRTEDPVQHEPLERDGRYNELIVQRYTSLQEPYWHIARQNDLIDHQWRLHEGEDN</sequence>
<organism evidence="1 2">
    <name type="scientific">Pyrus ussuriensis x Pyrus communis</name>
    <dbReference type="NCBI Taxonomy" id="2448454"/>
    <lineage>
        <taxon>Eukaryota</taxon>
        <taxon>Viridiplantae</taxon>
        <taxon>Streptophyta</taxon>
        <taxon>Embryophyta</taxon>
        <taxon>Tracheophyta</taxon>
        <taxon>Spermatophyta</taxon>
        <taxon>Magnoliopsida</taxon>
        <taxon>eudicotyledons</taxon>
        <taxon>Gunneridae</taxon>
        <taxon>Pentapetalae</taxon>
        <taxon>rosids</taxon>
        <taxon>fabids</taxon>
        <taxon>Rosales</taxon>
        <taxon>Rosaceae</taxon>
        <taxon>Amygdaloideae</taxon>
        <taxon>Maleae</taxon>
        <taxon>Pyrus</taxon>
    </lineage>
</organism>
<dbReference type="OrthoDB" id="1157981at2759"/>
<reference evidence="1 2" key="2">
    <citation type="submission" date="2019-11" db="EMBL/GenBank/DDBJ databases">
        <title>A de novo genome assembly of a pear dwarfing rootstock.</title>
        <authorList>
            <person name="Wang F."/>
            <person name="Wang J."/>
            <person name="Li S."/>
            <person name="Zhang Y."/>
            <person name="Fang M."/>
            <person name="Ma L."/>
            <person name="Zhao Y."/>
            <person name="Jiang S."/>
        </authorList>
    </citation>
    <scope>NUCLEOTIDE SEQUENCE [LARGE SCALE GENOMIC DNA]</scope>
    <source>
        <strain evidence="1">S2</strain>
        <tissue evidence="1">Leaf</tissue>
    </source>
</reference>
<protein>
    <submittedName>
        <fullName evidence="1">S ribonuclease</fullName>
    </submittedName>
</protein>
<evidence type="ECO:0000313" key="1">
    <source>
        <dbReference type="EMBL" id="KAB2620870.1"/>
    </source>
</evidence>
<accession>A0A5N5H674</accession>
<evidence type="ECO:0000313" key="2">
    <source>
        <dbReference type="Proteomes" id="UP000327157"/>
    </source>
</evidence>
<reference evidence="1 2" key="1">
    <citation type="submission" date="2019-09" db="EMBL/GenBank/DDBJ databases">
        <authorList>
            <person name="Ou C."/>
        </authorList>
    </citation>
    <scope>NUCLEOTIDE SEQUENCE [LARGE SCALE GENOMIC DNA]</scope>
    <source>
        <strain evidence="1">S2</strain>
        <tissue evidence="1">Leaf</tissue>
    </source>
</reference>
<dbReference type="EMBL" id="SMOL01000282">
    <property type="protein sequence ID" value="KAB2620870.1"/>
    <property type="molecule type" value="Genomic_DNA"/>
</dbReference>
<dbReference type="PANTHER" id="PTHR47150">
    <property type="entry name" value="OS12G0169200 PROTEIN"/>
    <property type="match status" value="1"/>
</dbReference>
<gene>
    <name evidence="1" type="ORF">D8674_039450</name>
</gene>
<comment type="caution">
    <text evidence="1">The sequence shown here is derived from an EMBL/GenBank/DDBJ whole genome shotgun (WGS) entry which is preliminary data.</text>
</comment>
<keyword evidence="2" id="KW-1185">Reference proteome</keyword>
<dbReference type="InterPro" id="IPR006912">
    <property type="entry name" value="Harbinger_derived_prot"/>
</dbReference>
<proteinExistence type="predicted"/>